<protein>
    <submittedName>
        <fullName evidence="4">CubicO group peptidase (Beta-lactamase class C family)</fullName>
    </submittedName>
</protein>
<organism evidence="4 5">
    <name type="scientific">Nocardiopsis sinuspersici</name>
    <dbReference type="NCBI Taxonomy" id="501010"/>
    <lineage>
        <taxon>Bacteria</taxon>
        <taxon>Bacillati</taxon>
        <taxon>Actinomycetota</taxon>
        <taxon>Actinomycetes</taxon>
        <taxon>Streptosporangiales</taxon>
        <taxon>Nocardiopsidaceae</taxon>
        <taxon>Nocardiopsis</taxon>
    </lineage>
</organism>
<reference evidence="4 5" key="1">
    <citation type="submission" date="2020-07" db="EMBL/GenBank/DDBJ databases">
        <title>Sequencing the genomes of 1000 actinobacteria strains.</title>
        <authorList>
            <person name="Klenk H.-P."/>
        </authorList>
    </citation>
    <scope>NUCLEOTIDE SEQUENCE [LARGE SCALE GENOMIC DNA]</scope>
    <source>
        <strain evidence="4 5">DSM 45278</strain>
    </source>
</reference>
<comment type="caution">
    <text evidence="4">The sequence shown here is derived from an EMBL/GenBank/DDBJ whole genome shotgun (WGS) entry which is preliminary data.</text>
</comment>
<dbReference type="InterPro" id="IPR050789">
    <property type="entry name" value="Diverse_Enzym_Activities"/>
</dbReference>
<dbReference type="SUPFAM" id="SSF56601">
    <property type="entry name" value="beta-lactamase/transpeptidase-like"/>
    <property type="match status" value="1"/>
</dbReference>
<evidence type="ECO:0000313" key="5">
    <source>
        <dbReference type="Proteomes" id="UP000584931"/>
    </source>
</evidence>
<keyword evidence="1" id="KW-1133">Transmembrane helix</keyword>
<dbReference type="Gene3D" id="3.40.710.10">
    <property type="entry name" value="DD-peptidase/beta-lactamase superfamily"/>
    <property type="match status" value="1"/>
</dbReference>
<dbReference type="PANTHER" id="PTHR43283">
    <property type="entry name" value="BETA-LACTAMASE-RELATED"/>
    <property type="match status" value="1"/>
</dbReference>
<feature type="domain" description="Beta-lactamase-related" evidence="3">
    <location>
        <begin position="36"/>
        <end position="348"/>
    </location>
</feature>
<evidence type="ECO:0000256" key="1">
    <source>
        <dbReference type="SAM" id="Phobius"/>
    </source>
</evidence>
<evidence type="ECO:0000259" key="3">
    <source>
        <dbReference type="Pfam" id="PF00144"/>
    </source>
</evidence>
<accession>A0A7Y9XGG6</accession>
<evidence type="ECO:0000313" key="4">
    <source>
        <dbReference type="EMBL" id="NYH55404.1"/>
    </source>
</evidence>
<keyword evidence="2" id="KW-0732">Signal</keyword>
<sequence>MPMFSHRVLSALAAVLLAASPLPAQAAASDVPSTIDRYLADAVEAGVPGIAVAVMRGGEVVHVGAAGTAGDGSPMTGDTLLRIESLSKSFTAAAVMQQVEQGRVGLDRPVRRYLPEFSVSDPRGARITVRHLLTHTSGMSDGTAPPLYRSDAATLEEAVARLGGATLAADPGTEFHYHNPNYHVLARMVEVVSGEDFGDYLEQRIFAPLGMHATQDTPMAAEHLPGMARGHTLAFGLAFPNRGIDYFTDGSGGVVSSARDMARWLWMNDNGGLSPTGERVLGEESVEEMHRPQGPEGADYGFGWYRAESAEGPPVRTSHSGAGSGFNAYQGLFTGSGYAVVVLTNHGAGLTAPQAGILGQNLLAELDAGIPPLTERGGAVRTDLVLSGLVLLTLVAVVSGVVRARRWAVRRRGGSVLVTAVCLVPLASVVVFVAGVPAFQLMATGRTAPWPLLFSVLPVGVVWLLLLGVGGAAVLVLRVGHCLGASTRLRAYAVRAPRARSR</sequence>
<dbReference type="InterPro" id="IPR012338">
    <property type="entry name" value="Beta-lactam/transpept-like"/>
</dbReference>
<proteinExistence type="predicted"/>
<evidence type="ECO:0000256" key="2">
    <source>
        <dbReference type="SAM" id="SignalP"/>
    </source>
</evidence>
<dbReference type="RefSeq" id="WP_179811483.1">
    <property type="nucleotide sequence ID" value="NZ_JACCHL010000001.1"/>
</dbReference>
<feature type="signal peptide" evidence="2">
    <location>
        <begin position="1"/>
        <end position="26"/>
    </location>
</feature>
<dbReference type="Proteomes" id="UP000584931">
    <property type="component" value="Unassembled WGS sequence"/>
</dbReference>
<name>A0A7Y9XGG6_9ACTN</name>
<dbReference type="AlphaFoldDB" id="A0A7Y9XGG6"/>
<feature type="transmembrane region" description="Helical" evidence="1">
    <location>
        <begin position="452"/>
        <end position="480"/>
    </location>
</feature>
<feature type="transmembrane region" description="Helical" evidence="1">
    <location>
        <begin position="416"/>
        <end position="440"/>
    </location>
</feature>
<feature type="transmembrane region" description="Helical" evidence="1">
    <location>
        <begin position="384"/>
        <end position="404"/>
    </location>
</feature>
<keyword evidence="1" id="KW-0812">Transmembrane</keyword>
<keyword evidence="1" id="KW-0472">Membrane</keyword>
<dbReference type="EMBL" id="JACCHL010000001">
    <property type="protein sequence ID" value="NYH55404.1"/>
    <property type="molecule type" value="Genomic_DNA"/>
</dbReference>
<dbReference type="InterPro" id="IPR001466">
    <property type="entry name" value="Beta-lactam-related"/>
</dbReference>
<feature type="chain" id="PRO_5030782557" evidence="2">
    <location>
        <begin position="27"/>
        <end position="502"/>
    </location>
</feature>
<gene>
    <name evidence="4" type="ORF">HNR06_004993</name>
</gene>
<dbReference type="Pfam" id="PF00144">
    <property type="entry name" value="Beta-lactamase"/>
    <property type="match status" value="1"/>
</dbReference>